<gene>
    <name evidence="3" type="ORF">LGQ03_13775</name>
</gene>
<sequence length="172" mass="18829">MRHILKIILMGLPLTSLAAQDLDELALAERTLGDLQALSFAERREYCGFLGYNADGDLVASRPEKGTIDSCSAPFPPDLAVTASYHTHGAYDPGYFNELPSLMDVDGDADFYLDGYVSTPGGRLWYVSGRNRSVHLMCGLGCLPVAPDFRKGSSGEILDGYTYEDLQRALQR</sequence>
<keyword evidence="4" id="KW-1185">Reference proteome</keyword>
<organism evidence="3 4">
    <name type="scientific">Loktanella gaetbuli</name>
    <dbReference type="NCBI Taxonomy" id="2881335"/>
    <lineage>
        <taxon>Bacteria</taxon>
        <taxon>Pseudomonadati</taxon>
        <taxon>Pseudomonadota</taxon>
        <taxon>Alphaproteobacteria</taxon>
        <taxon>Rhodobacterales</taxon>
        <taxon>Roseobacteraceae</taxon>
        <taxon>Loktanella</taxon>
    </lineage>
</organism>
<evidence type="ECO:0000313" key="4">
    <source>
        <dbReference type="Proteomes" id="UP001138961"/>
    </source>
</evidence>
<comment type="caution">
    <text evidence="3">The sequence shown here is derived from an EMBL/GenBank/DDBJ whole genome shotgun (WGS) entry which is preliminary data.</text>
</comment>
<feature type="signal peptide" evidence="1">
    <location>
        <begin position="1"/>
        <end position="18"/>
    </location>
</feature>
<dbReference type="EMBL" id="JAJATZ010000007">
    <property type="protein sequence ID" value="MCB5200312.1"/>
    <property type="molecule type" value="Genomic_DNA"/>
</dbReference>
<keyword evidence="1" id="KW-0732">Signal</keyword>
<accession>A0ABS8BX62</accession>
<dbReference type="RefSeq" id="WP_226748865.1">
    <property type="nucleotide sequence ID" value="NZ_JAJATZ010000007.1"/>
</dbReference>
<protein>
    <submittedName>
        <fullName evidence="3">DUF4329 domain-containing protein</fullName>
    </submittedName>
</protein>
<dbReference type="Proteomes" id="UP001138961">
    <property type="component" value="Unassembled WGS sequence"/>
</dbReference>
<evidence type="ECO:0000256" key="1">
    <source>
        <dbReference type="SAM" id="SignalP"/>
    </source>
</evidence>
<feature type="domain" description="DUF4329" evidence="2">
    <location>
        <begin position="29"/>
        <end position="138"/>
    </location>
</feature>
<evidence type="ECO:0000259" key="2">
    <source>
        <dbReference type="Pfam" id="PF14220"/>
    </source>
</evidence>
<reference evidence="3" key="1">
    <citation type="submission" date="2021-10" db="EMBL/GenBank/DDBJ databases">
        <title>Loktanella gaetbuli sp. nov., isolated from a tidal flat.</title>
        <authorList>
            <person name="Park S."/>
            <person name="Yoon J.-H."/>
        </authorList>
    </citation>
    <scope>NUCLEOTIDE SEQUENCE</scope>
    <source>
        <strain evidence="3">TSTF-M6</strain>
    </source>
</reference>
<feature type="chain" id="PRO_5045325283" evidence="1">
    <location>
        <begin position="19"/>
        <end position="172"/>
    </location>
</feature>
<evidence type="ECO:0000313" key="3">
    <source>
        <dbReference type="EMBL" id="MCB5200312.1"/>
    </source>
</evidence>
<dbReference type="Pfam" id="PF14220">
    <property type="entry name" value="DUF4329"/>
    <property type="match status" value="1"/>
</dbReference>
<dbReference type="InterPro" id="IPR025479">
    <property type="entry name" value="DUF4329"/>
</dbReference>
<proteinExistence type="predicted"/>
<name>A0ABS8BX62_9RHOB</name>